<dbReference type="PROSITE" id="PS50949">
    <property type="entry name" value="HTH_GNTR"/>
    <property type="match status" value="1"/>
</dbReference>
<accession>A0A0U4WQM7</accession>
<dbReference type="SMART" id="SM00345">
    <property type="entry name" value="HTH_GNTR"/>
    <property type="match status" value="1"/>
</dbReference>
<dbReference type="SMART" id="SM00895">
    <property type="entry name" value="FCD"/>
    <property type="match status" value="1"/>
</dbReference>
<dbReference type="Proteomes" id="UP000064137">
    <property type="component" value="Chromosome"/>
</dbReference>
<organism evidence="5 6">
    <name type="scientific">Pseudomonas oryzihabitans</name>
    <dbReference type="NCBI Taxonomy" id="47885"/>
    <lineage>
        <taxon>Bacteria</taxon>
        <taxon>Pseudomonadati</taxon>
        <taxon>Pseudomonadota</taxon>
        <taxon>Gammaproteobacteria</taxon>
        <taxon>Pseudomonadales</taxon>
        <taxon>Pseudomonadaceae</taxon>
        <taxon>Pseudomonas</taxon>
    </lineage>
</organism>
<dbReference type="Gene3D" id="1.10.10.10">
    <property type="entry name" value="Winged helix-like DNA-binding domain superfamily/Winged helix DNA-binding domain"/>
    <property type="match status" value="1"/>
</dbReference>
<dbReference type="KEGG" id="por:APT59_12975"/>
<evidence type="ECO:0000313" key="5">
    <source>
        <dbReference type="EMBL" id="ALZ85059.1"/>
    </source>
</evidence>
<sequence>MTLPTATTERKLYQKIADRLRQHIREGAIEAGTRLPPERDLAQLLGVSRPSLREALIALEIEGNIEVRQGSGIYVNAALLNTGARTSTLGESPSELMHARAMIEGATIVLACSLGGKADYRYLAKCIQNMSDKIAQGLSPMEDDRKFHCRLARMSGNSTLVRIITSLFDERHSPLSTHVAEQTESQKTWGVAVAEHEAILRAVEARDLIGAQTAMRHHLLCSEARWLEGFASSED</sequence>
<dbReference type="SUPFAM" id="SSF48008">
    <property type="entry name" value="GntR ligand-binding domain-like"/>
    <property type="match status" value="1"/>
</dbReference>
<keyword evidence="2" id="KW-0238">DNA-binding</keyword>
<evidence type="ECO:0000256" key="3">
    <source>
        <dbReference type="ARBA" id="ARBA00023163"/>
    </source>
</evidence>
<dbReference type="Pfam" id="PF00392">
    <property type="entry name" value="GntR"/>
    <property type="match status" value="1"/>
</dbReference>
<dbReference type="RefSeq" id="WP_059315229.1">
    <property type="nucleotide sequence ID" value="NZ_CP013987.1"/>
</dbReference>
<evidence type="ECO:0000313" key="6">
    <source>
        <dbReference type="Proteomes" id="UP000064137"/>
    </source>
</evidence>
<evidence type="ECO:0000256" key="1">
    <source>
        <dbReference type="ARBA" id="ARBA00023015"/>
    </source>
</evidence>
<dbReference type="InterPro" id="IPR036390">
    <property type="entry name" value="WH_DNA-bd_sf"/>
</dbReference>
<dbReference type="PANTHER" id="PTHR43537:SF5">
    <property type="entry name" value="UXU OPERON TRANSCRIPTIONAL REGULATOR"/>
    <property type="match status" value="1"/>
</dbReference>
<evidence type="ECO:0000256" key="2">
    <source>
        <dbReference type="ARBA" id="ARBA00023125"/>
    </source>
</evidence>
<reference evidence="5 6" key="1">
    <citation type="submission" date="2016-01" db="EMBL/GenBank/DDBJ databases">
        <title>Annotation of Pseudomonas oryzihabitans USDA-ARS-USMARC-56511.</title>
        <authorList>
            <person name="Harhay G.P."/>
            <person name="Harhay D.M."/>
            <person name="Smith T.P.L."/>
            <person name="Bono J.L."/>
            <person name="Heaton M.P."/>
            <person name="Clawson M.L."/>
            <person name="Chitko-Mckown C.G."/>
            <person name="Capik S.F."/>
            <person name="DeDonder K.D."/>
            <person name="Apley M.D."/>
            <person name="Lubbers B.V."/>
            <person name="White B.J."/>
            <person name="Larson R.L."/>
        </authorList>
    </citation>
    <scope>NUCLEOTIDE SEQUENCE [LARGE SCALE GENOMIC DNA]</scope>
    <source>
        <strain evidence="5 6">USDA-ARS-USMARC-56511</strain>
    </source>
</reference>
<dbReference type="GO" id="GO:0003677">
    <property type="term" value="F:DNA binding"/>
    <property type="evidence" value="ECO:0007669"/>
    <property type="project" value="UniProtKB-KW"/>
</dbReference>
<proteinExistence type="predicted"/>
<protein>
    <submittedName>
        <fullName evidence="5">GntR family transcriptional regulator</fullName>
    </submittedName>
</protein>
<dbReference type="Gene3D" id="1.20.120.530">
    <property type="entry name" value="GntR ligand-binding domain-like"/>
    <property type="match status" value="1"/>
</dbReference>
<dbReference type="AlphaFoldDB" id="A0A0U4WQM7"/>
<feature type="domain" description="HTH gntR-type" evidence="4">
    <location>
        <begin position="10"/>
        <end position="78"/>
    </location>
</feature>
<dbReference type="Pfam" id="PF07729">
    <property type="entry name" value="FCD"/>
    <property type="match status" value="1"/>
</dbReference>
<dbReference type="CDD" id="cd07377">
    <property type="entry name" value="WHTH_GntR"/>
    <property type="match status" value="1"/>
</dbReference>
<name>A0A0U4WQM7_9PSED</name>
<dbReference type="PRINTS" id="PR00035">
    <property type="entry name" value="HTHGNTR"/>
</dbReference>
<dbReference type="InterPro" id="IPR008920">
    <property type="entry name" value="TF_FadR/GntR_C"/>
</dbReference>
<dbReference type="EMBL" id="CP013987">
    <property type="protein sequence ID" value="ALZ85059.1"/>
    <property type="molecule type" value="Genomic_DNA"/>
</dbReference>
<dbReference type="OrthoDB" id="5450856at2"/>
<dbReference type="InterPro" id="IPR000524">
    <property type="entry name" value="Tscrpt_reg_HTH_GntR"/>
</dbReference>
<dbReference type="GO" id="GO:0003700">
    <property type="term" value="F:DNA-binding transcription factor activity"/>
    <property type="evidence" value="ECO:0007669"/>
    <property type="project" value="InterPro"/>
</dbReference>
<dbReference type="InterPro" id="IPR036388">
    <property type="entry name" value="WH-like_DNA-bd_sf"/>
</dbReference>
<evidence type="ECO:0000259" key="4">
    <source>
        <dbReference type="PROSITE" id="PS50949"/>
    </source>
</evidence>
<gene>
    <name evidence="5" type="ORF">APT59_12975</name>
</gene>
<dbReference type="InterPro" id="IPR011711">
    <property type="entry name" value="GntR_C"/>
</dbReference>
<keyword evidence="1" id="KW-0805">Transcription regulation</keyword>
<dbReference type="SUPFAM" id="SSF46785">
    <property type="entry name" value="Winged helix' DNA-binding domain"/>
    <property type="match status" value="1"/>
</dbReference>
<dbReference type="PANTHER" id="PTHR43537">
    <property type="entry name" value="TRANSCRIPTIONAL REGULATOR, GNTR FAMILY"/>
    <property type="match status" value="1"/>
</dbReference>
<keyword evidence="3" id="KW-0804">Transcription</keyword>